<keyword evidence="2" id="KW-0472">Membrane</keyword>
<evidence type="ECO:0000313" key="3">
    <source>
        <dbReference type="EMBL" id="QLK01423.1"/>
    </source>
</evidence>
<reference evidence="3" key="1">
    <citation type="submission" date="2020-08" db="EMBL/GenBank/DDBJ databases">
        <title>A bifunctional nitrone conjugated secondary metabolite targeting the ribosome.</title>
        <authorList>
            <person name="Limbrick E.M."/>
            <person name="Graf M."/>
            <person name="Derewacz D.K."/>
            <person name="Nguyen F."/>
            <person name="Spraggins J.M."/>
            <person name="Wieland M."/>
            <person name="Ynigez-Gutierrez A.E."/>
            <person name="Reisman B.J."/>
            <person name="Zinshteyn B."/>
            <person name="McCulloch K."/>
            <person name="Iverson T.M."/>
            <person name="Green R."/>
            <person name="Wilson D.N."/>
            <person name="Bachmann B.O."/>
        </authorList>
    </citation>
    <scope>NUCLEOTIDE SEQUENCE</scope>
    <source>
        <strain evidence="3">Africana</strain>
    </source>
</reference>
<dbReference type="AlphaFoldDB" id="A0A7D6GAW4"/>
<name>A0A7D6GAW4_9ACTN</name>
<protein>
    <submittedName>
        <fullName evidence="3">Uncharacterized protein</fullName>
    </submittedName>
</protein>
<gene>
    <name evidence="3" type="ORF">HZU44_14460</name>
</gene>
<sequence length="144" mass="14028">MAGWAVAAGGLALAALGVYFVVAGLDDGNRLGSAIGLFATLVGLGVSVYGAVLSRRGVSQVSGQWVTDCDVTGGVTQLAGVTGSVRIGPPAKEPGRRGPHAPTPRQTGPDRGTAGGGGQAVAGSGVAGPVRQVREVGGDVEVDP</sequence>
<dbReference type="EMBL" id="CP058905">
    <property type="protein sequence ID" value="QLK01423.1"/>
    <property type="molecule type" value="Genomic_DNA"/>
</dbReference>
<keyword evidence="2" id="KW-0812">Transmembrane</keyword>
<organism evidence="3">
    <name type="scientific">Micromonospora carbonacea</name>
    <dbReference type="NCBI Taxonomy" id="47853"/>
    <lineage>
        <taxon>Bacteria</taxon>
        <taxon>Bacillati</taxon>
        <taxon>Actinomycetota</taxon>
        <taxon>Actinomycetes</taxon>
        <taxon>Micromonosporales</taxon>
        <taxon>Micromonosporaceae</taxon>
        <taxon>Micromonospora</taxon>
    </lineage>
</organism>
<evidence type="ECO:0000256" key="2">
    <source>
        <dbReference type="SAM" id="Phobius"/>
    </source>
</evidence>
<keyword evidence="2" id="KW-1133">Transmembrane helix</keyword>
<feature type="region of interest" description="Disordered" evidence="1">
    <location>
        <begin position="82"/>
        <end position="144"/>
    </location>
</feature>
<proteinExistence type="predicted"/>
<accession>A0A7D6GAW4</accession>
<feature type="compositionally biased region" description="Low complexity" evidence="1">
    <location>
        <begin position="121"/>
        <end position="130"/>
    </location>
</feature>
<feature type="transmembrane region" description="Helical" evidence="2">
    <location>
        <begin position="33"/>
        <end position="52"/>
    </location>
</feature>
<evidence type="ECO:0000256" key="1">
    <source>
        <dbReference type="SAM" id="MobiDB-lite"/>
    </source>
</evidence>